<keyword evidence="1" id="KW-0812">Transmembrane</keyword>
<feature type="transmembrane region" description="Helical" evidence="1">
    <location>
        <begin position="128"/>
        <end position="146"/>
    </location>
</feature>
<feature type="transmembrane region" description="Helical" evidence="1">
    <location>
        <begin position="77"/>
        <end position="97"/>
    </location>
</feature>
<dbReference type="InterPro" id="IPR037185">
    <property type="entry name" value="EmrE-like"/>
</dbReference>
<dbReference type="SUPFAM" id="SSF103481">
    <property type="entry name" value="Multidrug resistance efflux transporter EmrE"/>
    <property type="match status" value="1"/>
</dbReference>
<keyword evidence="1" id="KW-1133">Transmembrane helix</keyword>
<dbReference type="Proteomes" id="UP000711178">
    <property type="component" value="Unassembled WGS sequence"/>
</dbReference>
<evidence type="ECO:0000313" key="2">
    <source>
        <dbReference type="EMBL" id="MBW8287392.1"/>
    </source>
</evidence>
<feature type="transmembrane region" description="Helical" evidence="1">
    <location>
        <begin position="152"/>
        <end position="171"/>
    </location>
</feature>
<organism evidence="2 3">
    <name type="scientific">Chromobacterium subtsugae</name>
    <dbReference type="NCBI Taxonomy" id="251747"/>
    <lineage>
        <taxon>Bacteria</taxon>
        <taxon>Pseudomonadati</taxon>
        <taxon>Pseudomonadota</taxon>
        <taxon>Betaproteobacteria</taxon>
        <taxon>Neisseriales</taxon>
        <taxon>Chromobacteriaceae</taxon>
        <taxon>Chromobacterium</taxon>
    </lineage>
</organism>
<comment type="caution">
    <text evidence="2">The sequence shown here is derived from an EMBL/GenBank/DDBJ whole genome shotgun (WGS) entry which is preliminary data.</text>
</comment>
<feature type="transmembrane region" description="Helical" evidence="1">
    <location>
        <begin position="103"/>
        <end position="121"/>
    </location>
</feature>
<protein>
    <recommendedName>
        <fullName evidence="4">EamA domain-containing protein</fullName>
    </recommendedName>
</protein>
<dbReference type="EMBL" id="JAHDTB010000004">
    <property type="protein sequence ID" value="MBW8287392.1"/>
    <property type="molecule type" value="Genomic_DNA"/>
</dbReference>
<evidence type="ECO:0000313" key="3">
    <source>
        <dbReference type="Proteomes" id="UP000711178"/>
    </source>
</evidence>
<gene>
    <name evidence="2" type="ORF">KIF53_07085</name>
</gene>
<evidence type="ECO:0000256" key="1">
    <source>
        <dbReference type="SAM" id="Phobius"/>
    </source>
</evidence>
<evidence type="ECO:0008006" key="4">
    <source>
        <dbReference type="Google" id="ProtNLM"/>
    </source>
</evidence>
<name>A0ABS7FBL8_9NEIS</name>
<reference evidence="2 3" key="1">
    <citation type="submission" date="2021-05" db="EMBL/GenBank/DDBJ databases">
        <title>Draft Whole Genome Sequencing Of Biosensor Chromobacterium violaceum Strain CV026 Reveals A Regulatory RNA In Chromobacterium violaceum Phenotype Regulatory Network.</title>
        <authorList>
            <person name="Hong K.W."/>
            <person name="Chan K.G."/>
            <person name="Chang C.-Y."/>
        </authorList>
    </citation>
    <scope>NUCLEOTIDE SEQUENCE [LARGE SCALE GENOMIC DNA]</scope>
    <source>
        <strain evidence="2 3">ATCC 31532</strain>
    </source>
</reference>
<feature type="non-terminal residue" evidence="2">
    <location>
        <position position="183"/>
    </location>
</feature>
<accession>A0ABS7FBL8</accession>
<keyword evidence="1" id="KW-0472">Membrane</keyword>
<keyword evidence="3" id="KW-1185">Reference proteome</keyword>
<proteinExistence type="predicted"/>
<sequence>MSRKPAGVVVRRDGRLLLGVLSGLLSMVCVQLGSAWSVPAMREQGPYALTWLRLCCAALALLAWARPPLWRLLRAHGGQLAALGAAMAGMMLCFFAAIRSMPLGLTVAINFLGPLLVALAGAGRRLALAWPPLAFLGVGLLAWHGGQWQGDAAGLAFACGAAVCWGAYILLMKRVGRLGGGLD</sequence>
<feature type="transmembrane region" description="Helical" evidence="1">
    <location>
        <begin position="45"/>
        <end position="65"/>
    </location>
</feature>